<protein>
    <submittedName>
        <fullName evidence="1">Prepilin peptidase</fullName>
    </submittedName>
</protein>
<organism evidence="1 2">
    <name type="scientific">Inconstantimicrobium mannanitabidum</name>
    <dbReference type="NCBI Taxonomy" id="1604901"/>
    <lineage>
        <taxon>Bacteria</taxon>
        <taxon>Bacillati</taxon>
        <taxon>Bacillota</taxon>
        <taxon>Clostridia</taxon>
        <taxon>Eubacteriales</taxon>
        <taxon>Clostridiaceae</taxon>
        <taxon>Inconstantimicrobium</taxon>
    </lineage>
</organism>
<reference evidence="1" key="1">
    <citation type="journal article" date="2025" name="Int. J. Syst. Evol. Microbiol.">
        <title>Inconstantimicrobium mannanitabidum sp. nov., a novel member of the family Clostridiaceae isolated from anoxic soil under the treatment of reductive soil disinfestation.</title>
        <authorList>
            <person name="Ueki A."/>
            <person name="Tonouchi A."/>
            <person name="Honma S."/>
            <person name="Kaku N."/>
            <person name="Ueki K."/>
        </authorList>
    </citation>
    <scope>NUCLEOTIDE SEQUENCE</scope>
    <source>
        <strain evidence="1">TW13</strain>
    </source>
</reference>
<keyword evidence="2" id="KW-1185">Reference proteome</keyword>
<proteinExistence type="predicted"/>
<comment type="caution">
    <text evidence="1">The sequence shown here is derived from an EMBL/GenBank/DDBJ whole genome shotgun (WGS) entry which is preliminary data.</text>
</comment>
<name>A0ACB5R6V4_9CLOT</name>
<evidence type="ECO:0000313" key="2">
    <source>
        <dbReference type="Proteomes" id="UP001058074"/>
    </source>
</evidence>
<dbReference type="EMBL" id="BROD01000001">
    <property type="protein sequence ID" value="GKX64836.1"/>
    <property type="molecule type" value="Genomic_DNA"/>
</dbReference>
<evidence type="ECO:0000313" key="1">
    <source>
        <dbReference type="EMBL" id="GKX64836.1"/>
    </source>
</evidence>
<sequence length="249" mass="27898">MEFFLIFVIGIVIGSFLNVCIYRIPNEESIAYPPSHCGNCNSQLKPLDLIPIFSYIFLRGRCRYCKLKISIQYPIIELLNGVVYVLLYLKLGLTIEFVKLCVLVSLLIVIGIIDYKTKFVYRNTVIFGMVMGVIFISISSIMYKQNFYNYLLGAIIGFGVIFLIVILTRGMGEGDIEIALICGLFLGVQNIIVTLFLAFVIGGIVGIIILLLKLKGKKEEIAFGPYLAIGALIAMLFGNKIINLYLNMF</sequence>
<gene>
    <name evidence="1" type="ORF">rsdtw13_00940</name>
</gene>
<accession>A0ACB5R6V4</accession>
<dbReference type="Proteomes" id="UP001058074">
    <property type="component" value="Unassembled WGS sequence"/>
</dbReference>